<evidence type="ECO:0000313" key="4">
    <source>
        <dbReference type="Proteomes" id="UP000481861"/>
    </source>
</evidence>
<dbReference type="Proteomes" id="UP000481861">
    <property type="component" value="Unassembled WGS sequence"/>
</dbReference>
<name>A0A7C8IF46_9PLEO</name>
<feature type="region of interest" description="Disordered" evidence="1">
    <location>
        <begin position="410"/>
        <end position="429"/>
    </location>
</feature>
<keyword evidence="4" id="KW-1185">Reference proteome</keyword>
<feature type="region of interest" description="Disordered" evidence="1">
    <location>
        <begin position="155"/>
        <end position="235"/>
    </location>
</feature>
<gene>
    <name evidence="3" type="ORF">BDV95DRAFT_615994</name>
</gene>
<accession>A0A7C8IF46</accession>
<feature type="compositionally biased region" description="Basic and acidic residues" evidence="1">
    <location>
        <begin position="197"/>
        <end position="217"/>
    </location>
</feature>
<evidence type="ECO:0000313" key="3">
    <source>
        <dbReference type="EMBL" id="KAF2874713.1"/>
    </source>
</evidence>
<reference evidence="3 4" key="1">
    <citation type="submission" date="2020-01" db="EMBL/GenBank/DDBJ databases">
        <authorList>
            <consortium name="DOE Joint Genome Institute"/>
            <person name="Haridas S."/>
            <person name="Albert R."/>
            <person name="Binder M."/>
            <person name="Bloem J."/>
            <person name="Labutti K."/>
            <person name="Salamov A."/>
            <person name="Andreopoulos B."/>
            <person name="Baker S.E."/>
            <person name="Barry K."/>
            <person name="Bills G."/>
            <person name="Bluhm B.H."/>
            <person name="Cannon C."/>
            <person name="Castanera R."/>
            <person name="Culley D.E."/>
            <person name="Daum C."/>
            <person name="Ezra D."/>
            <person name="Gonzalez J.B."/>
            <person name="Henrissat B."/>
            <person name="Kuo A."/>
            <person name="Liang C."/>
            <person name="Lipzen A."/>
            <person name="Lutzoni F."/>
            <person name="Magnuson J."/>
            <person name="Mondo S."/>
            <person name="Nolan M."/>
            <person name="Ohm R."/>
            <person name="Pangilinan J."/>
            <person name="Park H.-J.H."/>
            <person name="Ramirez L."/>
            <person name="Alfaro M."/>
            <person name="Sun H."/>
            <person name="Tritt A."/>
            <person name="Yoshinaga Y."/>
            <person name="Zwiers L.-H.L."/>
            <person name="Turgeon B.G."/>
            <person name="Goodwin S.B."/>
            <person name="Spatafora J.W."/>
            <person name="Crous P.W."/>
            <person name="Grigoriev I.V."/>
        </authorList>
    </citation>
    <scope>NUCLEOTIDE SEQUENCE [LARGE SCALE GENOMIC DNA]</scope>
    <source>
        <strain evidence="3 4">CBS 611.86</strain>
    </source>
</reference>
<evidence type="ECO:0000256" key="2">
    <source>
        <dbReference type="SAM" id="SignalP"/>
    </source>
</evidence>
<feature type="chain" id="PRO_5028860992" evidence="2">
    <location>
        <begin position="21"/>
        <end position="429"/>
    </location>
</feature>
<dbReference type="OrthoDB" id="3773350at2759"/>
<sequence>MARLKFVVLYILSFVTPISTIPAISNADLDGFGLLPYGGVVSRSTGTHLEIRGVVGGRKKRYIIERAESKKCCRDKPFCRNLLGEIMDKNCKCNSCGIGKVPNLAGTDCTDDCPQGSQKTPDGKGCCPSGQRPTPDSAACELDCGKDRPVNNKCPLKDGEDEEKARKKGKCGDGQILGQRVGGQDTNTPSPQCIPDDQSKCKPGEIPETRKKGDKDPNTNVRCAKPDENNRKKCNAKKQYIHVVVAPDPDGTMKATETCKPTEKFKDRKKNRLEKLKEWKQKKWEVEKPAREAKEKEDKEKKKKEVEEKRRKKEEEQKRREEELRKKKEEEQKKEGEDKRQRERKDKKKAKMGNCLGVVALLEGINFVAPLGKRSVNMLARGEEHPYEWTADYFTQAFVLGDDIDQYWPDDVPDPEDVGVDTEYGRSHG</sequence>
<dbReference type="AlphaFoldDB" id="A0A7C8IF46"/>
<feature type="compositionally biased region" description="Acidic residues" evidence="1">
    <location>
        <begin position="411"/>
        <end position="420"/>
    </location>
</feature>
<feature type="compositionally biased region" description="Basic and acidic residues" evidence="1">
    <location>
        <begin position="273"/>
        <end position="344"/>
    </location>
</feature>
<keyword evidence="2" id="KW-0732">Signal</keyword>
<feature type="signal peptide" evidence="2">
    <location>
        <begin position="1"/>
        <end position="20"/>
    </location>
</feature>
<protein>
    <submittedName>
        <fullName evidence="3">Uncharacterized protein</fullName>
    </submittedName>
</protein>
<comment type="caution">
    <text evidence="3">The sequence shown here is derived from an EMBL/GenBank/DDBJ whole genome shotgun (WGS) entry which is preliminary data.</text>
</comment>
<evidence type="ECO:0000256" key="1">
    <source>
        <dbReference type="SAM" id="MobiDB-lite"/>
    </source>
</evidence>
<proteinExistence type="predicted"/>
<dbReference type="EMBL" id="JAADJZ010000005">
    <property type="protein sequence ID" value="KAF2874713.1"/>
    <property type="molecule type" value="Genomic_DNA"/>
</dbReference>
<feature type="region of interest" description="Disordered" evidence="1">
    <location>
        <begin position="249"/>
        <end position="350"/>
    </location>
</feature>
<organism evidence="3 4">
    <name type="scientific">Massariosphaeria phaeospora</name>
    <dbReference type="NCBI Taxonomy" id="100035"/>
    <lineage>
        <taxon>Eukaryota</taxon>
        <taxon>Fungi</taxon>
        <taxon>Dikarya</taxon>
        <taxon>Ascomycota</taxon>
        <taxon>Pezizomycotina</taxon>
        <taxon>Dothideomycetes</taxon>
        <taxon>Pleosporomycetidae</taxon>
        <taxon>Pleosporales</taxon>
        <taxon>Pleosporales incertae sedis</taxon>
        <taxon>Massariosphaeria</taxon>
    </lineage>
</organism>